<proteinExistence type="predicted"/>
<sequence>MNLEVDEEKKAEIANVITNPDSPVGIDAKKTHIIIINKLVEIEKRLEELEKLH</sequence>
<name>A0A075H4U8_9ARCH</name>
<dbReference type="EMBL" id="KF900909">
    <property type="protein sequence ID" value="AIF11084.1"/>
    <property type="molecule type" value="Genomic_DNA"/>
</dbReference>
<reference evidence="1" key="1">
    <citation type="journal article" date="2014" name="Genome Biol. Evol.">
        <title>Pangenome evidence for extensive interdomain horizontal transfer affecting lineage core and shell genes in uncultured planktonic thaumarchaeota and euryarchaeota.</title>
        <authorList>
            <person name="Deschamps P."/>
            <person name="Zivanovic Y."/>
            <person name="Moreira D."/>
            <person name="Rodriguez-Valera F."/>
            <person name="Lopez-Garcia P."/>
        </authorList>
    </citation>
    <scope>NUCLEOTIDE SEQUENCE</scope>
</reference>
<evidence type="ECO:0000313" key="1">
    <source>
        <dbReference type="EMBL" id="AIF11084.1"/>
    </source>
</evidence>
<protein>
    <submittedName>
        <fullName evidence="1">Uncharacterized protein</fullName>
    </submittedName>
</protein>
<dbReference type="AlphaFoldDB" id="A0A075H4U8"/>
<accession>A0A075H4U8</accession>
<organism evidence="1">
    <name type="scientific">uncultured marine thaumarchaeote KM3_49_A08</name>
    <dbReference type="NCBI Taxonomy" id="1456171"/>
    <lineage>
        <taxon>Archaea</taxon>
        <taxon>Nitrososphaerota</taxon>
        <taxon>environmental samples</taxon>
    </lineage>
</organism>